<keyword evidence="2" id="KW-0812">Transmembrane</keyword>
<feature type="transmembrane region" description="Helical" evidence="2">
    <location>
        <begin position="47"/>
        <end position="67"/>
    </location>
</feature>
<evidence type="ECO:0000313" key="3">
    <source>
        <dbReference type="EMBL" id="KFJ05085.1"/>
    </source>
</evidence>
<feature type="region of interest" description="Disordered" evidence="1">
    <location>
        <begin position="98"/>
        <end position="119"/>
    </location>
</feature>
<evidence type="ECO:0000313" key="4">
    <source>
        <dbReference type="Proteomes" id="UP000029055"/>
    </source>
</evidence>
<organism evidence="3 4">
    <name type="scientific">Bifidobacterium subtile</name>
    <dbReference type="NCBI Taxonomy" id="77635"/>
    <lineage>
        <taxon>Bacteria</taxon>
        <taxon>Bacillati</taxon>
        <taxon>Actinomycetota</taxon>
        <taxon>Actinomycetes</taxon>
        <taxon>Bifidobacteriales</taxon>
        <taxon>Bifidobacteriaceae</taxon>
        <taxon>Bifidobacterium</taxon>
    </lineage>
</organism>
<dbReference type="EMBL" id="JGZR01000002">
    <property type="protein sequence ID" value="KFJ05085.1"/>
    <property type="molecule type" value="Genomic_DNA"/>
</dbReference>
<dbReference type="eggNOG" id="ENOG5033P05">
    <property type="taxonomic scope" value="Bacteria"/>
</dbReference>
<evidence type="ECO:0000256" key="1">
    <source>
        <dbReference type="SAM" id="MobiDB-lite"/>
    </source>
</evidence>
<feature type="transmembrane region" description="Helical" evidence="2">
    <location>
        <begin position="73"/>
        <end position="95"/>
    </location>
</feature>
<dbReference type="AlphaFoldDB" id="A0A087EBD4"/>
<keyword evidence="4" id="KW-1185">Reference proteome</keyword>
<protein>
    <submittedName>
        <fullName evidence="3">Elongation factor GreAB</fullName>
    </submittedName>
</protein>
<reference evidence="3 4" key="1">
    <citation type="submission" date="2014-03" db="EMBL/GenBank/DDBJ databases">
        <title>Genomics of Bifidobacteria.</title>
        <authorList>
            <person name="Ventura M."/>
            <person name="Milani C."/>
            <person name="Lugli G.A."/>
        </authorList>
    </citation>
    <scope>NUCLEOTIDE SEQUENCE [LARGE SCALE GENOMIC DNA]</scope>
    <source>
        <strain evidence="3 4">LMG 11597</strain>
    </source>
</reference>
<dbReference type="Proteomes" id="UP000029055">
    <property type="component" value="Unassembled WGS sequence"/>
</dbReference>
<proteinExistence type="predicted"/>
<keyword evidence="2" id="KW-1133">Transmembrane helix</keyword>
<keyword evidence="3" id="KW-0251">Elongation factor</keyword>
<gene>
    <name evidence="3" type="ORF">BISU_1613</name>
</gene>
<keyword evidence="3" id="KW-0648">Protein biosynthesis</keyword>
<name>A0A087EBD4_9BIFI</name>
<keyword evidence="2" id="KW-0472">Membrane</keyword>
<sequence length="119" mass="13286">MLPRAEDFNAYSPEVQERICQWNDAFTTDESKRQDRLVDNEIRQSNLGTWISAFIFLLSIAFTFIAFMKTGNALSFGFLALPVLTMIGNLLTPVFSRSSVHDSRGNDQDDASNEAGSEG</sequence>
<dbReference type="GO" id="GO:0003746">
    <property type="term" value="F:translation elongation factor activity"/>
    <property type="evidence" value="ECO:0007669"/>
    <property type="project" value="UniProtKB-KW"/>
</dbReference>
<accession>A0A087EBD4</accession>
<evidence type="ECO:0000256" key="2">
    <source>
        <dbReference type="SAM" id="Phobius"/>
    </source>
</evidence>
<comment type="caution">
    <text evidence="3">The sequence shown here is derived from an EMBL/GenBank/DDBJ whole genome shotgun (WGS) entry which is preliminary data.</text>
</comment>